<dbReference type="InterPro" id="IPR051542">
    <property type="entry name" value="Hydrogenase_cytochrome"/>
</dbReference>
<keyword evidence="2" id="KW-1003">Cell membrane</keyword>
<evidence type="ECO:0000256" key="6">
    <source>
        <dbReference type="SAM" id="Phobius"/>
    </source>
</evidence>
<proteinExistence type="predicted"/>
<keyword evidence="9" id="KW-1185">Reference proteome</keyword>
<feature type="transmembrane region" description="Helical" evidence="6">
    <location>
        <begin position="113"/>
        <end position="136"/>
    </location>
</feature>
<reference evidence="8 9" key="1">
    <citation type="submission" date="2019-10" db="EMBL/GenBank/DDBJ databases">
        <title>Paraburkholderia sp. isolated from nodules of Mimosa pudica from Brazilian Atlantic Forest soils.</title>
        <authorList>
            <person name="Paulitsch F."/>
            <person name="Hungria M."/>
            <person name="Dall'Agnol R."/>
        </authorList>
    </citation>
    <scope>NUCLEOTIDE SEQUENCE [LARGE SCALE GENOMIC DNA]</scope>
    <source>
        <strain evidence="8 9">CNPSo 3157</strain>
    </source>
</reference>
<dbReference type="Gene3D" id="1.20.950.20">
    <property type="entry name" value="Transmembrane di-heme cytochromes, Chain C"/>
    <property type="match status" value="1"/>
</dbReference>
<comment type="caution">
    <text evidence="8">The sequence shown here is derived from an EMBL/GenBank/DDBJ whole genome shotgun (WGS) entry which is preliminary data.</text>
</comment>
<feature type="transmembrane region" description="Helical" evidence="6">
    <location>
        <begin position="52"/>
        <end position="72"/>
    </location>
</feature>
<dbReference type="SUPFAM" id="SSF81342">
    <property type="entry name" value="Transmembrane di-heme cytochromes"/>
    <property type="match status" value="1"/>
</dbReference>
<evidence type="ECO:0000256" key="1">
    <source>
        <dbReference type="ARBA" id="ARBA00004651"/>
    </source>
</evidence>
<protein>
    <submittedName>
        <fullName evidence="8">Cytochrome B</fullName>
    </submittedName>
</protein>
<dbReference type="GO" id="GO:0009055">
    <property type="term" value="F:electron transfer activity"/>
    <property type="evidence" value="ECO:0007669"/>
    <property type="project" value="InterPro"/>
</dbReference>
<evidence type="ECO:0000259" key="7">
    <source>
        <dbReference type="Pfam" id="PF01292"/>
    </source>
</evidence>
<feature type="transmembrane region" description="Helical" evidence="6">
    <location>
        <begin position="30"/>
        <end position="46"/>
    </location>
</feature>
<evidence type="ECO:0000256" key="2">
    <source>
        <dbReference type="ARBA" id="ARBA00022475"/>
    </source>
</evidence>
<evidence type="ECO:0000256" key="4">
    <source>
        <dbReference type="ARBA" id="ARBA00022989"/>
    </source>
</evidence>
<evidence type="ECO:0000313" key="9">
    <source>
        <dbReference type="Proteomes" id="UP000484381"/>
    </source>
</evidence>
<comment type="subcellular location">
    <subcellularLocation>
        <location evidence="1">Cell membrane</location>
        <topology evidence="1">Multi-pass membrane protein</topology>
    </subcellularLocation>
</comment>
<organism evidence="8 9">
    <name type="scientific">Paraburkholderia franconis</name>
    <dbReference type="NCBI Taxonomy" id="2654983"/>
    <lineage>
        <taxon>Bacteria</taxon>
        <taxon>Pseudomonadati</taxon>
        <taxon>Pseudomonadota</taxon>
        <taxon>Betaproteobacteria</taxon>
        <taxon>Burkholderiales</taxon>
        <taxon>Burkholderiaceae</taxon>
        <taxon>Paraburkholderia</taxon>
    </lineage>
</organism>
<dbReference type="PANTHER" id="PTHR30485:SF2">
    <property type="entry name" value="BLL0597 PROTEIN"/>
    <property type="match status" value="1"/>
</dbReference>
<accession>A0A7X1NKN9</accession>
<dbReference type="AlphaFoldDB" id="A0A7X1NKN9"/>
<dbReference type="RefSeq" id="WP_152767948.1">
    <property type="nucleotide sequence ID" value="NZ_WHNP01000110.1"/>
</dbReference>
<keyword evidence="5 6" id="KW-0472">Membrane</keyword>
<dbReference type="Pfam" id="PF01292">
    <property type="entry name" value="Ni_hydr_CYTB"/>
    <property type="match status" value="1"/>
</dbReference>
<dbReference type="EMBL" id="WHNP01000110">
    <property type="protein sequence ID" value="MPW23451.1"/>
    <property type="molecule type" value="Genomic_DNA"/>
</dbReference>
<keyword evidence="4 6" id="KW-1133">Transmembrane helix</keyword>
<name>A0A7X1NKN9_9BURK</name>
<keyword evidence="3 6" id="KW-0812">Transmembrane</keyword>
<feature type="transmembrane region" description="Helical" evidence="6">
    <location>
        <begin position="193"/>
        <end position="215"/>
    </location>
</feature>
<dbReference type="InterPro" id="IPR011577">
    <property type="entry name" value="Cyt_b561_bac/Ni-Hgenase"/>
</dbReference>
<dbReference type="PANTHER" id="PTHR30485">
    <property type="entry name" value="NI/FE-HYDROGENASE 1 B-TYPE CYTOCHROME SUBUNIT"/>
    <property type="match status" value="1"/>
</dbReference>
<dbReference type="GO" id="GO:0005886">
    <property type="term" value="C:plasma membrane"/>
    <property type="evidence" value="ECO:0007669"/>
    <property type="project" value="UniProtKB-SubCell"/>
</dbReference>
<dbReference type="Proteomes" id="UP000484381">
    <property type="component" value="Unassembled WGS sequence"/>
</dbReference>
<evidence type="ECO:0000256" key="3">
    <source>
        <dbReference type="ARBA" id="ARBA00022692"/>
    </source>
</evidence>
<dbReference type="InterPro" id="IPR016174">
    <property type="entry name" value="Di-haem_cyt_TM"/>
</dbReference>
<dbReference type="GO" id="GO:0020037">
    <property type="term" value="F:heme binding"/>
    <property type="evidence" value="ECO:0007669"/>
    <property type="project" value="TreeGrafter"/>
</dbReference>
<dbReference type="GO" id="GO:0022904">
    <property type="term" value="P:respiratory electron transport chain"/>
    <property type="evidence" value="ECO:0007669"/>
    <property type="project" value="InterPro"/>
</dbReference>
<evidence type="ECO:0000256" key="5">
    <source>
        <dbReference type="ARBA" id="ARBA00023136"/>
    </source>
</evidence>
<gene>
    <name evidence="8" type="ORF">GCT13_43620</name>
</gene>
<evidence type="ECO:0000313" key="8">
    <source>
        <dbReference type="EMBL" id="MPW23451.1"/>
    </source>
</evidence>
<feature type="domain" description="Cytochrome b561 bacterial/Ni-hydrogenase" evidence="7">
    <location>
        <begin position="23"/>
        <end position="184"/>
    </location>
</feature>
<feature type="transmembrane region" description="Helical" evidence="6">
    <location>
        <begin position="151"/>
        <end position="172"/>
    </location>
</feature>
<sequence>MNTSSAYPNSRDTHDTTDGRILVWDLPVRLFHWLMAACFAGAFLTAESEHWRLVHVTLGYTVGGLVLFRLVWGIVGTKYARFASFVRGPSSVWRYLLGVARAHPDRHIGHNPAGAVVIVAMLTLACALTFTGWTAYNDVGGEWLNELHEGIANVMLALVGVHIAGVIASSWLHRENLIGAMVSGRKHGQPGEGVQNAWRSVAALMLVAVLTFWWWQWHAAPAASVSTHDAMSVRQTDRYDSDD</sequence>